<evidence type="ECO:0000256" key="3">
    <source>
        <dbReference type="SAM" id="SignalP"/>
    </source>
</evidence>
<reference evidence="5" key="1">
    <citation type="submission" date="2017-09" db="EMBL/GenBank/DDBJ databases">
        <title>Depth-based differentiation of microbial function through sediment-hosted aquifers and enrichment of novel symbionts in the deep terrestrial subsurface.</title>
        <authorList>
            <person name="Probst A.J."/>
            <person name="Ladd B."/>
            <person name="Jarett J.K."/>
            <person name="Geller-Mcgrath D.E."/>
            <person name="Sieber C.M.K."/>
            <person name="Emerson J.B."/>
            <person name="Anantharaman K."/>
            <person name="Thomas B.C."/>
            <person name="Malmstrom R."/>
            <person name="Stieglmeier M."/>
            <person name="Klingl A."/>
            <person name="Woyke T."/>
            <person name="Ryan C.M."/>
            <person name="Banfield J.F."/>
        </authorList>
    </citation>
    <scope>NUCLEOTIDE SEQUENCE [LARGE SCALE GENOMIC DNA]</scope>
</reference>
<name>A0A2M7QF62_9BACT</name>
<dbReference type="EMBL" id="PFLF01000024">
    <property type="protein sequence ID" value="PIY69392.1"/>
    <property type="molecule type" value="Genomic_DNA"/>
</dbReference>
<proteinExistence type="predicted"/>
<feature type="compositionally biased region" description="Low complexity" evidence="1">
    <location>
        <begin position="556"/>
        <end position="572"/>
    </location>
</feature>
<evidence type="ECO:0000256" key="1">
    <source>
        <dbReference type="SAM" id="MobiDB-lite"/>
    </source>
</evidence>
<keyword evidence="2" id="KW-1133">Transmembrane helix</keyword>
<keyword evidence="3" id="KW-0732">Signal</keyword>
<evidence type="ECO:0000313" key="5">
    <source>
        <dbReference type="Proteomes" id="UP000230108"/>
    </source>
</evidence>
<gene>
    <name evidence="4" type="ORF">COY90_00835</name>
</gene>
<keyword evidence="2" id="KW-0812">Transmembrane</keyword>
<dbReference type="SUPFAM" id="SSF49464">
    <property type="entry name" value="Carboxypeptidase regulatory domain-like"/>
    <property type="match status" value="1"/>
</dbReference>
<protein>
    <recommendedName>
        <fullName evidence="6">Carboxypeptidase regulatory-like domain-containing protein</fullName>
    </recommendedName>
</protein>
<dbReference type="Proteomes" id="UP000230108">
    <property type="component" value="Unassembled WGS sequence"/>
</dbReference>
<evidence type="ECO:0008006" key="6">
    <source>
        <dbReference type="Google" id="ProtNLM"/>
    </source>
</evidence>
<feature type="chain" id="PRO_5014960928" description="Carboxypeptidase regulatory-like domain-containing protein" evidence="3">
    <location>
        <begin position="24"/>
        <end position="630"/>
    </location>
</feature>
<comment type="caution">
    <text evidence="4">The sequence shown here is derived from an EMBL/GenBank/DDBJ whole genome shotgun (WGS) entry which is preliminary data.</text>
</comment>
<dbReference type="AlphaFoldDB" id="A0A2M7QF62"/>
<feature type="signal peptide" evidence="3">
    <location>
        <begin position="1"/>
        <end position="23"/>
    </location>
</feature>
<feature type="transmembrane region" description="Helical" evidence="2">
    <location>
        <begin position="597"/>
        <end position="618"/>
    </location>
</feature>
<evidence type="ECO:0000313" key="4">
    <source>
        <dbReference type="EMBL" id="PIY69392.1"/>
    </source>
</evidence>
<dbReference type="InterPro" id="IPR008969">
    <property type="entry name" value="CarboxyPept-like_regulatory"/>
</dbReference>
<feature type="region of interest" description="Disordered" evidence="1">
    <location>
        <begin position="556"/>
        <end position="582"/>
    </location>
</feature>
<organism evidence="4 5">
    <name type="scientific">Candidatus Roizmanbacteria bacterium CG_4_10_14_0_8_um_filter_39_9</name>
    <dbReference type="NCBI Taxonomy" id="1974829"/>
    <lineage>
        <taxon>Bacteria</taxon>
        <taxon>Candidatus Roizmaniibacteriota</taxon>
    </lineage>
</organism>
<keyword evidence="2" id="KW-0472">Membrane</keyword>
<sequence>MKRQLIVLCLLILLLGFPYVAGAQNEEGGLASMASQNEMRSCLKRVGGEIGGHESSAKMLLAGATLHLQGDCLSNAGCEIWRYNSENDDYDVTKKELDACKNGTKTNNCDSEHIQHLEEELKKQVRPDETYDGVKEFVINNGTSFGTGPNGFPMVPTGKVDINVTDNFAGHVTYSYYAVGEPNAVALTQPAGGGSTNEAGSDKTQIQGTFGLDTITAAPTEESENNNCITLYWDPFGRVFDSVSLDPIPGVDVVLIDNATGKPAVIQPPSKNWTTTKTDNGVYNILTDHAGDYQLNITPPPSHTFTRQVNIAATYSTVYSEIYLPGDVFYEEPMPAVIPPNFDYSKYHHDIPILPVGKPYIADPFDVFVIRSSVRSADLGSMINYSGKATFPRARVCMVGFESKRTYGDCVNAEKYGAFSFNLAKTDSPIEKIMFVAQRVDLTKPLAKTNAINLSKLDVSDPYLATVEPILPYIEGTAADLNGLPLSNAVVRIRLKAGKRIVFETKANAKGYFKIESKGLPFLNYYLEFTSPSLSTPLIQSTSEFVQKNKKYYGNKNGGSNASKSSKANNKSTDTFNPDTPGSNVQASTNTFSFTKLLITGIIMLLLVVVLIAVFIYIKKRDPTPQTFSE</sequence>
<accession>A0A2M7QF62</accession>
<feature type="compositionally biased region" description="Polar residues" evidence="1">
    <location>
        <begin position="573"/>
        <end position="582"/>
    </location>
</feature>
<evidence type="ECO:0000256" key="2">
    <source>
        <dbReference type="SAM" id="Phobius"/>
    </source>
</evidence>